<dbReference type="AlphaFoldDB" id="G2XS00"/>
<protein>
    <submittedName>
        <fullName evidence="1">Uncharacterized protein</fullName>
    </submittedName>
</protein>
<dbReference type="Proteomes" id="UP000008177">
    <property type="component" value="Unplaced contigs"/>
</dbReference>
<name>G2XS00_BOTF4</name>
<reference evidence="2" key="1">
    <citation type="journal article" date="2011" name="PLoS Genet.">
        <title>Genomic analysis of the necrotrophic fungal pathogens Sclerotinia sclerotiorum and Botrytis cinerea.</title>
        <authorList>
            <person name="Amselem J."/>
            <person name="Cuomo C.A."/>
            <person name="van Kan J.A."/>
            <person name="Viaud M."/>
            <person name="Benito E.P."/>
            <person name="Couloux A."/>
            <person name="Coutinho P.M."/>
            <person name="de Vries R.P."/>
            <person name="Dyer P.S."/>
            <person name="Fillinger S."/>
            <person name="Fournier E."/>
            <person name="Gout L."/>
            <person name="Hahn M."/>
            <person name="Kohn L."/>
            <person name="Lapalu N."/>
            <person name="Plummer K.M."/>
            <person name="Pradier J.M."/>
            <person name="Quevillon E."/>
            <person name="Sharon A."/>
            <person name="Simon A."/>
            <person name="ten Have A."/>
            <person name="Tudzynski B."/>
            <person name="Tudzynski P."/>
            <person name="Wincker P."/>
            <person name="Andrew M."/>
            <person name="Anthouard V."/>
            <person name="Beever R.E."/>
            <person name="Beffa R."/>
            <person name="Benoit I."/>
            <person name="Bouzid O."/>
            <person name="Brault B."/>
            <person name="Chen Z."/>
            <person name="Choquer M."/>
            <person name="Collemare J."/>
            <person name="Cotton P."/>
            <person name="Danchin E.G."/>
            <person name="Da Silva C."/>
            <person name="Gautier A."/>
            <person name="Giraud C."/>
            <person name="Giraud T."/>
            <person name="Gonzalez C."/>
            <person name="Grossetete S."/>
            <person name="Guldener U."/>
            <person name="Henrissat B."/>
            <person name="Howlett B.J."/>
            <person name="Kodira C."/>
            <person name="Kretschmer M."/>
            <person name="Lappartient A."/>
            <person name="Leroch M."/>
            <person name="Levis C."/>
            <person name="Mauceli E."/>
            <person name="Neuveglise C."/>
            <person name="Oeser B."/>
            <person name="Pearson M."/>
            <person name="Poulain J."/>
            <person name="Poussereau N."/>
            <person name="Quesneville H."/>
            <person name="Rascle C."/>
            <person name="Schumacher J."/>
            <person name="Segurens B."/>
            <person name="Sexton A."/>
            <person name="Silva E."/>
            <person name="Sirven C."/>
            <person name="Soanes D.M."/>
            <person name="Talbot N.J."/>
            <person name="Templeton M."/>
            <person name="Yandava C."/>
            <person name="Yarden O."/>
            <person name="Zeng Q."/>
            <person name="Rollins J.A."/>
            <person name="Lebrun M.H."/>
            <person name="Dickman M."/>
        </authorList>
    </citation>
    <scope>NUCLEOTIDE SEQUENCE [LARGE SCALE GENOMIC DNA]</scope>
    <source>
        <strain evidence="2">T4</strain>
    </source>
</reference>
<organism evidence="1 2">
    <name type="scientific">Botryotinia fuckeliana (strain T4)</name>
    <name type="common">Noble rot fungus</name>
    <name type="synonym">Botrytis cinerea</name>
    <dbReference type="NCBI Taxonomy" id="999810"/>
    <lineage>
        <taxon>Eukaryota</taxon>
        <taxon>Fungi</taxon>
        <taxon>Dikarya</taxon>
        <taxon>Ascomycota</taxon>
        <taxon>Pezizomycotina</taxon>
        <taxon>Leotiomycetes</taxon>
        <taxon>Helotiales</taxon>
        <taxon>Sclerotiniaceae</taxon>
        <taxon>Botrytis</taxon>
    </lineage>
</organism>
<evidence type="ECO:0000313" key="2">
    <source>
        <dbReference type="Proteomes" id="UP000008177"/>
    </source>
</evidence>
<proteinExistence type="predicted"/>
<accession>G2XS00</accession>
<dbReference type="InParanoid" id="G2XS00"/>
<gene>
    <name evidence="1" type="ORF">BofuT4_uP065580.1</name>
</gene>
<dbReference type="HOGENOM" id="CLU_2849400_0_0_1"/>
<dbReference type="EMBL" id="FQ790259">
    <property type="protein sequence ID" value="CCD33746.1"/>
    <property type="molecule type" value="Genomic_DNA"/>
</dbReference>
<sequence length="65" mass="7528">MAILEASPRIMRPQVQTLQKHIMKNMRSDNSRRESSCLIFKTGSLQRHENFSVDASLNGIHEFLK</sequence>
<evidence type="ECO:0000313" key="1">
    <source>
        <dbReference type="EMBL" id="CCD33746.1"/>
    </source>
</evidence>